<reference evidence="5 6" key="1">
    <citation type="submission" date="2015-11" db="EMBL/GenBank/DDBJ databases">
        <title>Genomic analysis of 38 Legionella species identifies large and diverse effector repertoires.</title>
        <authorList>
            <person name="Burstein D."/>
            <person name="Amaro F."/>
            <person name="Zusman T."/>
            <person name="Lifshitz Z."/>
            <person name="Cohen O."/>
            <person name="Gilbert J.A."/>
            <person name="Pupko T."/>
            <person name="Shuman H.A."/>
            <person name="Segal G."/>
        </authorList>
    </citation>
    <scope>NUCLEOTIDE SEQUENCE [LARGE SCALE GENOMIC DNA]</scope>
    <source>
        <strain evidence="5 6">ATCC 49508</strain>
    </source>
</reference>
<dbReference type="OrthoDB" id="582216at2"/>
<dbReference type="PROSITE" id="PS51683">
    <property type="entry name" value="SAM_OMT_II"/>
    <property type="match status" value="1"/>
</dbReference>
<feature type="domain" description="O-methyltransferase C-terminal" evidence="4">
    <location>
        <begin position="174"/>
        <end position="348"/>
    </location>
</feature>
<evidence type="ECO:0000313" key="6">
    <source>
        <dbReference type="Proteomes" id="UP000054662"/>
    </source>
</evidence>
<dbReference type="GO" id="GO:0032259">
    <property type="term" value="P:methylation"/>
    <property type="evidence" value="ECO:0007669"/>
    <property type="project" value="UniProtKB-KW"/>
</dbReference>
<dbReference type="Proteomes" id="UP000054662">
    <property type="component" value="Unassembled WGS sequence"/>
</dbReference>
<comment type="caution">
    <text evidence="5">The sequence shown here is derived from an EMBL/GenBank/DDBJ whole genome shotgun (WGS) entry which is preliminary data.</text>
</comment>
<dbReference type="EMBL" id="LNZC01000027">
    <property type="protein sequence ID" value="KTD76737.1"/>
    <property type="molecule type" value="Genomic_DNA"/>
</dbReference>
<evidence type="ECO:0000256" key="1">
    <source>
        <dbReference type="ARBA" id="ARBA00022603"/>
    </source>
</evidence>
<keyword evidence="1 5" id="KW-0489">Methyltransferase</keyword>
<sequence length="371" mass="43042">MNEPMLISWLKTWFTKEKKQDFLFEQPVSSPPSSQPNAAFYENYFTLIASGARLKLVEAMFNLNIFSLFEQQDCVSEQEIIERLHLMPIRAKKWLHLLSSEQFLIKTTTRDYQTAYRLPAGFIEMMHSDRWWATQFFFGTWRVGAEENLTDVLRFGQVKVPVSWPPKTDAETQWLEHWMAKTAQQPIQNILEQIDFSKVNAVLDVGGGDGTMACEFARAHPHIKVTVYNLPKAAEIARRTIEAQGLSARVNVYTGDFIKEDAFPLGFDLVLFTRVLFDWNEQVDRKLLRMAYQCLPKNGLVGICEFYKEENNDRCLASEYRYIFHDDFAPHVMKTAACYRAILKEIGFTVVIPNTQIKPEYIYTSLILAQK</sequence>
<dbReference type="InterPro" id="IPR029063">
    <property type="entry name" value="SAM-dependent_MTases_sf"/>
</dbReference>
<keyword evidence="2 5" id="KW-0808">Transferase</keyword>
<evidence type="ECO:0000256" key="3">
    <source>
        <dbReference type="ARBA" id="ARBA00022691"/>
    </source>
</evidence>
<accession>A0A0W1A5V0</accession>
<dbReference type="PATRIC" id="fig|45076.6.peg.2140"/>
<dbReference type="InterPro" id="IPR016461">
    <property type="entry name" value="COMT-like"/>
</dbReference>
<proteinExistence type="predicted"/>
<dbReference type="PANTHER" id="PTHR11746">
    <property type="entry name" value="O-METHYLTRANSFERASE"/>
    <property type="match status" value="1"/>
</dbReference>
<evidence type="ECO:0000256" key="2">
    <source>
        <dbReference type="ARBA" id="ARBA00022679"/>
    </source>
</evidence>
<dbReference type="SUPFAM" id="SSF53335">
    <property type="entry name" value="S-adenosyl-L-methionine-dependent methyltransferases"/>
    <property type="match status" value="1"/>
</dbReference>
<dbReference type="CDD" id="cd02440">
    <property type="entry name" value="AdoMet_MTases"/>
    <property type="match status" value="1"/>
</dbReference>
<dbReference type="Pfam" id="PF00891">
    <property type="entry name" value="Methyltransf_2"/>
    <property type="match status" value="1"/>
</dbReference>
<dbReference type="STRING" id="45076.Lwor_1962"/>
<dbReference type="GO" id="GO:0008171">
    <property type="term" value="F:O-methyltransferase activity"/>
    <property type="evidence" value="ECO:0007669"/>
    <property type="project" value="InterPro"/>
</dbReference>
<gene>
    <name evidence="5" type="ORF">Lwor_1962</name>
</gene>
<dbReference type="Gene3D" id="3.40.50.150">
    <property type="entry name" value="Vaccinia Virus protein VP39"/>
    <property type="match status" value="1"/>
</dbReference>
<keyword evidence="3" id="KW-0949">S-adenosyl-L-methionine</keyword>
<organism evidence="5 6">
    <name type="scientific">Legionella worsleiensis</name>
    <dbReference type="NCBI Taxonomy" id="45076"/>
    <lineage>
        <taxon>Bacteria</taxon>
        <taxon>Pseudomonadati</taxon>
        <taxon>Pseudomonadota</taxon>
        <taxon>Gammaproteobacteria</taxon>
        <taxon>Legionellales</taxon>
        <taxon>Legionellaceae</taxon>
        <taxon>Legionella</taxon>
    </lineage>
</organism>
<dbReference type="AlphaFoldDB" id="A0A0W1A5V0"/>
<keyword evidence="6" id="KW-1185">Reference proteome</keyword>
<name>A0A0W1A5V0_9GAMM</name>
<evidence type="ECO:0000259" key="4">
    <source>
        <dbReference type="Pfam" id="PF00891"/>
    </source>
</evidence>
<evidence type="ECO:0000313" key="5">
    <source>
        <dbReference type="EMBL" id="KTD76737.1"/>
    </source>
</evidence>
<dbReference type="InterPro" id="IPR001077">
    <property type="entry name" value="COMT_C"/>
</dbReference>
<protein>
    <submittedName>
        <fullName evidence="5">Methyltransferase</fullName>
    </submittedName>
</protein>